<feature type="region of interest" description="N-terminal hotdog fold" evidence="64">
    <location>
        <begin position="853"/>
        <end position="976"/>
    </location>
</feature>
<dbReference type="CDD" id="cd08954">
    <property type="entry name" value="KR_1_FAS_SDR_x"/>
    <property type="match status" value="1"/>
</dbReference>
<dbReference type="Pfam" id="PF21149">
    <property type="entry name" value="FAS_pseudo-KR"/>
    <property type="match status" value="1"/>
</dbReference>
<dbReference type="SMART" id="SM00827">
    <property type="entry name" value="PKS_AT"/>
    <property type="match status" value="1"/>
</dbReference>
<evidence type="ECO:0000256" key="58">
    <source>
        <dbReference type="ARBA" id="ARBA00049263"/>
    </source>
</evidence>
<comment type="catalytic activity">
    <reaction evidence="39">
        <text>(2E)-butenoyl-[ACP] + NADPH + H(+) = butanoyl-[ACP] + NADP(+)</text>
        <dbReference type="Rhea" id="RHEA:41812"/>
        <dbReference type="Rhea" id="RHEA-COMP:9627"/>
        <dbReference type="Rhea" id="RHEA-COMP:9628"/>
        <dbReference type="ChEBI" id="CHEBI:15378"/>
        <dbReference type="ChEBI" id="CHEBI:57783"/>
        <dbReference type="ChEBI" id="CHEBI:58349"/>
        <dbReference type="ChEBI" id="CHEBI:78453"/>
        <dbReference type="ChEBI" id="CHEBI:78454"/>
    </reaction>
    <physiologicalReaction direction="left-to-right" evidence="39">
        <dbReference type="Rhea" id="RHEA:41813"/>
    </physiologicalReaction>
</comment>
<dbReference type="InterPro" id="IPR020843">
    <property type="entry name" value="ER"/>
</dbReference>
<comment type="catalytic activity">
    <reaction evidence="53">
        <text>hexadecanoyl-[ACP] + H2O = hexadecanoate + holo-[ACP] + H(+)</text>
        <dbReference type="Rhea" id="RHEA:41932"/>
        <dbReference type="Rhea" id="RHEA-COMP:9652"/>
        <dbReference type="Rhea" id="RHEA-COMP:9685"/>
        <dbReference type="ChEBI" id="CHEBI:7896"/>
        <dbReference type="ChEBI" id="CHEBI:15377"/>
        <dbReference type="ChEBI" id="CHEBI:15378"/>
        <dbReference type="ChEBI" id="CHEBI:64479"/>
        <dbReference type="ChEBI" id="CHEBI:78483"/>
        <dbReference type="EC" id="3.1.2.14"/>
    </reaction>
    <physiologicalReaction direction="left-to-right" evidence="53">
        <dbReference type="Rhea" id="RHEA:41933"/>
    </physiologicalReaction>
</comment>
<keyword evidence="11" id="KW-0808">Transferase</keyword>
<dbReference type="Pfam" id="PF02801">
    <property type="entry name" value="Ketoacyl-synt_C"/>
    <property type="match status" value="1"/>
</dbReference>
<dbReference type="InterPro" id="IPR016035">
    <property type="entry name" value="Acyl_Trfase/lysoPLipase"/>
</dbReference>
<dbReference type="PROSITE" id="PS00606">
    <property type="entry name" value="KS3_1"/>
    <property type="match status" value="1"/>
</dbReference>
<evidence type="ECO:0000256" key="23">
    <source>
        <dbReference type="ARBA" id="ARBA00023332"/>
    </source>
</evidence>
<keyword evidence="13" id="KW-0378">Hydrolase</keyword>
<comment type="catalytic activity">
    <reaction evidence="46">
        <text>(2E)-dodecenoyl-[ACP] + NADPH + H(+) = dodecanoyl-[ACP] + NADP(+)</text>
        <dbReference type="Rhea" id="RHEA:41880"/>
        <dbReference type="Rhea" id="RHEA-COMP:9643"/>
        <dbReference type="Rhea" id="RHEA-COMP:9644"/>
        <dbReference type="ChEBI" id="CHEBI:15378"/>
        <dbReference type="ChEBI" id="CHEBI:57783"/>
        <dbReference type="ChEBI" id="CHEBI:58349"/>
        <dbReference type="ChEBI" id="CHEBI:65264"/>
        <dbReference type="ChEBI" id="CHEBI:78472"/>
    </reaction>
    <physiologicalReaction direction="left-to-right" evidence="46">
        <dbReference type="Rhea" id="RHEA:41881"/>
    </physiologicalReaction>
</comment>
<evidence type="ECO:0000256" key="27">
    <source>
        <dbReference type="ARBA" id="ARBA00023394"/>
    </source>
</evidence>
<feature type="domain" description="PKS/mFAS DH" evidence="67">
    <location>
        <begin position="853"/>
        <end position="1168"/>
    </location>
</feature>
<dbReference type="InterPro" id="IPR011032">
    <property type="entry name" value="GroES-like_sf"/>
</dbReference>
<comment type="catalytic activity">
    <reaction evidence="55">
        <text>(2E)-octadecenoyl-[ACP] + NADPH + H(+) = octadecanoyl-[ACP] + NADP(+)</text>
        <dbReference type="Rhea" id="RHEA:41928"/>
        <dbReference type="Rhea" id="RHEA-COMP:9655"/>
        <dbReference type="Rhea" id="RHEA-COMP:9656"/>
        <dbReference type="ChEBI" id="CHEBI:15378"/>
        <dbReference type="ChEBI" id="CHEBI:57783"/>
        <dbReference type="ChEBI" id="CHEBI:58349"/>
        <dbReference type="ChEBI" id="CHEBI:78489"/>
        <dbReference type="ChEBI" id="CHEBI:78495"/>
    </reaction>
    <physiologicalReaction direction="left-to-right" evidence="55">
        <dbReference type="Rhea" id="RHEA:41929"/>
    </physiologicalReaction>
</comment>
<comment type="catalytic activity">
    <reaction evidence="51">
        <text>a 2,3-saturated acyl-[ACP] + NADP(+) = a (2E)-enoyl-[ACP] + NADPH + H(+)</text>
        <dbReference type="Rhea" id="RHEA:22564"/>
        <dbReference type="Rhea" id="RHEA-COMP:9925"/>
        <dbReference type="Rhea" id="RHEA-COMP:9926"/>
        <dbReference type="ChEBI" id="CHEBI:15378"/>
        <dbReference type="ChEBI" id="CHEBI:57783"/>
        <dbReference type="ChEBI" id="CHEBI:58349"/>
        <dbReference type="ChEBI" id="CHEBI:78784"/>
        <dbReference type="ChEBI" id="CHEBI:78785"/>
        <dbReference type="EC" id="1.3.1.39"/>
    </reaction>
    <physiologicalReaction direction="right-to-left" evidence="51">
        <dbReference type="Rhea" id="RHEA:22566"/>
    </physiologicalReaction>
</comment>
<evidence type="ECO:0000256" key="48">
    <source>
        <dbReference type="ARBA" id="ARBA00048420"/>
    </source>
</evidence>
<comment type="catalytic activity">
    <reaction evidence="61">
        <text>butanoyl-[ACP] + malonyl-[ACP] + H(+) = 3-oxohexanoyl-[ACP] + holo-[ACP] + CO2</text>
        <dbReference type="Rhea" id="RHEA:41820"/>
        <dbReference type="Rhea" id="RHEA-COMP:9623"/>
        <dbReference type="Rhea" id="RHEA-COMP:9628"/>
        <dbReference type="Rhea" id="RHEA-COMP:9629"/>
        <dbReference type="Rhea" id="RHEA-COMP:9685"/>
        <dbReference type="ChEBI" id="CHEBI:15378"/>
        <dbReference type="ChEBI" id="CHEBI:16526"/>
        <dbReference type="ChEBI" id="CHEBI:64479"/>
        <dbReference type="ChEBI" id="CHEBI:78449"/>
        <dbReference type="ChEBI" id="CHEBI:78454"/>
        <dbReference type="ChEBI" id="CHEBI:78456"/>
    </reaction>
    <physiologicalReaction direction="left-to-right" evidence="61">
        <dbReference type="Rhea" id="RHEA:41821"/>
    </physiologicalReaction>
</comment>
<comment type="catalytic activity">
    <reaction evidence="31">
        <text>(3R)-hydroxybutanoyl-[ACP] = (2E)-butenoyl-[ACP] + H2O</text>
        <dbReference type="Rhea" id="RHEA:41808"/>
        <dbReference type="Rhea" id="RHEA-COMP:9626"/>
        <dbReference type="Rhea" id="RHEA-COMP:9627"/>
        <dbReference type="ChEBI" id="CHEBI:15377"/>
        <dbReference type="ChEBI" id="CHEBI:78451"/>
        <dbReference type="ChEBI" id="CHEBI:78453"/>
    </reaction>
    <physiologicalReaction direction="left-to-right" evidence="31">
        <dbReference type="Rhea" id="RHEA:41809"/>
    </physiologicalReaction>
</comment>
<comment type="catalytic activity">
    <reaction evidence="48">
        <text>(2E)-octenoyl-[ACP] + NADPH + H(+) = octanoyl-[ACP] + NADP(+)</text>
        <dbReference type="Rhea" id="RHEA:41848"/>
        <dbReference type="Rhea" id="RHEA-COMP:9635"/>
        <dbReference type="Rhea" id="RHEA-COMP:9636"/>
        <dbReference type="ChEBI" id="CHEBI:15378"/>
        <dbReference type="ChEBI" id="CHEBI:57783"/>
        <dbReference type="ChEBI" id="CHEBI:58349"/>
        <dbReference type="ChEBI" id="CHEBI:78462"/>
        <dbReference type="ChEBI" id="CHEBI:78463"/>
    </reaction>
    <physiologicalReaction direction="left-to-right" evidence="48">
        <dbReference type="Rhea" id="RHEA:41849"/>
    </physiologicalReaction>
</comment>
<name>A0AAD9QMW1_ACRCE</name>
<keyword evidence="21" id="KW-0275">Fatty acid biosynthesis</keyword>
<dbReference type="FunFam" id="3.90.180.10:FF:000015">
    <property type="entry name" value="Fatty acid synthase"/>
    <property type="match status" value="1"/>
</dbReference>
<evidence type="ECO:0000256" key="12">
    <source>
        <dbReference type="ARBA" id="ARBA00022799"/>
    </source>
</evidence>
<evidence type="ECO:0000256" key="54">
    <source>
        <dbReference type="ARBA" id="ARBA00048935"/>
    </source>
</evidence>
<dbReference type="EC" id="2.3.1.41" evidence="6"/>
<dbReference type="SMART" id="SM00826">
    <property type="entry name" value="PKS_DH"/>
    <property type="match status" value="1"/>
</dbReference>
<dbReference type="FunFam" id="3.40.50.720:FF:000209">
    <property type="entry name" value="Polyketide synthase Pks12"/>
    <property type="match status" value="1"/>
</dbReference>
<evidence type="ECO:0000256" key="57">
    <source>
        <dbReference type="ARBA" id="ARBA00049171"/>
    </source>
</evidence>
<evidence type="ECO:0000256" key="41">
    <source>
        <dbReference type="ARBA" id="ARBA00047810"/>
    </source>
</evidence>
<dbReference type="InterPro" id="IPR042104">
    <property type="entry name" value="PKS_dehydratase_sf"/>
</dbReference>
<evidence type="ECO:0000256" key="5">
    <source>
        <dbReference type="ARBA" id="ARBA00012948"/>
    </source>
</evidence>
<feature type="domain" description="Carrier" evidence="65">
    <location>
        <begin position="2037"/>
        <end position="2117"/>
    </location>
</feature>
<evidence type="ECO:0000256" key="39">
    <source>
        <dbReference type="ARBA" id="ARBA00047500"/>
    </source>
</evidence>
<keyword evidence="12" id="KW-0702">S-nitrosylation</keyword>
<evidence type="ECO:0000256" key="1">
    <source>
        <dbReference type="ARBA" id="ARBA00005189"/>
    </source>
</evidence>
<dbReference type="CDD" id="cd05195">
    <property type="entry name" value="enoyl_red"/>
    <property type="match status" value="1"/>
</dbReference>
<dbReference type="PROSITE" id="PS50075">
    <property type="entry name" value="CARRIER"/>
    <property type="match status" value="1"/>
</dbReference>
<evidence type="ECO:0000256" key="10">
    <source>
        <dbReference type="ARBA" id="ARBA00022553"/>
    </source>
</evidence>
<evidence type="ECO:0000259" key="66">
    <source>
        <dbReference type="PROSITE" id="PS52004"/>
    </source>
</evidence>
<keyword evidence="16" id="KW-0663">Pyridoxal phosphate</keyword>
<protein>
    <recommendedName>
        <fullName evidence="7">Fatty acid synthase</fullName>
        <ecNumber evidence="5">1.1.1.100</ecNumber>
        <ecNumber evidence="2">1.3.1.39</ecNumber>
        <ecNumber evidence="6">2.3.1.41</ecNumber>
        <ecNumber evidence="4">2.3.1.85</ecNumber>
        <ecNumber evidence="3">3.1.2.14</ecNumber>
    </recommendedName>
</protein>
<dbReference type="Gene3D" id="3.40.50.1820">
    <property type="entry name" value="alpha/beta hydrolase"/>
    <property type="match status" value="2"/>
</dbReference>
<dbReference type="InterPro" id="IPR049552">
    <property type="entry name" value="PKS_DH_N"/>
</dbReference>
<comment type="catalytic activity">
    <reaction evidence="28">
        <text>(3R)-hydroxytetradecanoyl-[ACP] = (2E)-tetradecenoyl-[ACP] + H2O</text>
        <dbReference type="Rhea" id="RHEA:41892"/>
        <dbReference type="Rhea" id="RHEA-COMP:9646"/>
        <dbReference type="Rhea" id="RHEA-COMP:9647"/>
        <dbReference type="ChEBI" id="CHEBI:15377"/>
        <dbReference type="ChEBI" id="CHEBI:78474"/>
        <dbReference type="ChEBI" id="CHEBI:78475"/>
    </reaction>
    <physiologicalReaction direction="left-to-right" evidence="28">
        <dbReference type="Rhea" id="RHEA:41893"/>
    </physiologicalReaction>
</comment>
<gene>
    <name evidence="68" type="ORF">P5673_012417</name>
</gene>
<evidence type="ECO:0000256" key="51">
    <source>
        <dbReference type="ARBA" id="ARBA00048650"/>
    </source>
</evidence>
<comment type="catalytic activity">
    <reaction evidence="35">
        <text>hexanoyl-[ACP] + malonyl-[ACP] + H(+) = 3-oxooctanoyl-[ACP] + holo-[ACP] + CO2</text>
        <dbReference type="Rhea" id="RHEA:41836"/>
        <dbReference type="Rhea" id="RHEA-COMP:9623"/>
        <dbReference type="Rhea" id="RHEA-COMP:9632"/>
        <dbReference type="Rhea" id="RHEA-COMP:9633"/>
        <dbReference type="Rhea" id="RHEA-COMP:9685"/>
        <dbReference type="ChEBI" id="CHEBI:15378"/>
        <dbReference type="ChEBI" id="CHEBI:16526"/>
        <dbReference type="ChEBI" id="CHEBI:64479"/>
        <dbReference type="ChEBI" id="CHEBI:78449"/>
        <dbReference type="ChEBI" id="CHEBI:78459"/>
        <dbReference type="ChEBI" id="CHEBI:78460"/>
    </reaction>
    <physiologicalReaction direction="left-to-right" evidence="35">
        <dbReference type="Rhea" id="RHEA:41837"/>
    </physiologicalReaction>
</comment>
<dbReference type="SUPFAM" id="SSF51735">
    <property type="entry name" value="NAD(P)-binding Rossmann-fold domains"/>
    <property type="match status" value="2"/>
</dbReference>
<dbReference type="EC" id="2.3.1.85" evidence="4"/>
<evidence type="ECO:0000256" key="30">
    <source>
        <dbReference type="ARBA" id="ARBA00023401"/>
    </source>
</evidence>
<dbReference type="Proteomes" id="UP001249851">
    <property type="component" value="Unassembled WGS sequence"/>
</dbReference>
<dbReference type="InterPro" id="IPR050091">
    <property type="entry name" value="PKS_NRPS_Biosynth_Enz"/>
</dbReference>
<dbReference type="InterPro" id="IPR016039">
    <property type="entry name" value="Thiolase-like"/>
</dbReference>
<accession>A0AAD9QMW1</accession>
<comment type="catalytic activity">
    <reaction evidence="25">
        <text>(3R)-hydroxyhexanoyl-[ACP] = (2E)-hexenoyl-[ACP] + H2O</text>
        <dbReference type="Rhea" id="RHEA:41828"/>
        <dbReference type="Rhea" id="RHEA-COMP:9630"/>
        <dbReference type="Rhea" id="RHEA-COMP:9631"/>
        <dbReference type="ChEBI" id="CHEBI:15377"/>
        <dbReference type="ChEBI" id="CHEBI:78457"/>
        <dbReference type="ChEBI" id="CHEBI:78458"/>
    </reaction>
    <physiologicalReaction direction="left-to-right" evidence="25">
        <dbReference type="Rhea" id="RHEA:41829"/>
    </physiologicalReaction>
</comment>
<dbReference type="InterPro" id="IPR020807">
    <property type="entry name" value="PKS_DH"/>
</dbReference>
<evidence type="ECO:0000256" key="64">
    <source>
        <dbReference type="PROSITE-ProRule" id="PRU01363"/>
    </source>
</evidence>
<dbReference type="GO" id="GO:0004313">
    <property type="term" value="F:[acyl-carrier-protein] S-acetyltransferase activity"/>
    <property type="evidence" value="ECO:0007669"/>
    <property type="project" value="UniProtKB-EC"/>
</dbReference>
<evidence type="ECO:0000256" key="62">
    <source>
        <dbReference type="ARBA" id="ARBA00049521"/>
    </source>
</evidence>
<evidence type="ECO:0000256" key="37">
    <source>
        <dbReference type="ARBA" id="ARBA00047440"/>
    </source>
</evidence>
<comment type="catalytic activity">
    <reaction evidence="43">
        <text>3-oxobutanoyl-[ACP] + NADPH + H(+) = (3R)-hydroxybutanoyl-[ACP] + NADP(+)</text>
        <dbReference type="Rhea" id="RHEA:41804"/>
        <dbReference type="Rhea" id="RHEA-COMP:9625"/>
        <dbReference type="Rhea" id="RHEA-COMP:9626"/>
        <dbReference type="ChEBI" id="CHEBI:15378"/>
        <dbReference type="ChEBI" id="CHEBI:57783"/>
        <dbReference type="ChEBI" id="CHEBI:58349"/>
        <dbReference type="ChEBI" id="CHEBI:78450"/>
        <dbReference type="ChEBI" id="CHEBI:78451"/>
    </reaction>
    <physiologicalReaction direction="left-to-right" evidence="43">
        <dbReference type="Rhea" id="RHEA:41805"/>
    </physiologicalReaction>
</comment>
<evidence type="ECO:0000256" key="21">
    <source>
        <dbReference type="ARBA" id="ARBA00023160"/>
    </source>
</evidence>
<dbReference type="Gene3D" id="3.40.47.10">
    <property type="match status" value="1"/>
</dbReference>
<dbReference type="InterPro" id="IPR001031">
    <property type="entry name" value="Thioesterase"/>
</dbReference>
<feature type="active site" description="Proton donor; for dehydratase activity" evidence="64">
    <location>
        <position position="1064"/>
    </location>
</feature>
<dbReference type="EMBL" id="JARQWQ010000023">
    <property type="protein sequence ID" value="KAK2564176.1"/>
    <property type="molecule type" value="Genomic_DNA"/>
</dbReference>
<dbReference type="InterPro" id="IPR049900">
    <property type="entry name" value="PKS_mFAS_DH"/>
</dbReference>
<dbReference type="Gene3D" id="3.90.180.10">
    <property type="entry name" value="Medium-chain alcohol dehydrogenases, catalytic domain"/>
    <property type="match status" value="1"/>
</dbReference>
<dbReference type="InterPro" id="IPR001227">
    <property type="entry name" value="Ac_transferase_dom_sf"/>
</dbReference>
<comment type="catalytic activity">
    <reaction evidence="33">
        <text>acetyl-CoA + n malonyl-CoA + 2n NADPH + 2n H(+) = a long-chain fatty acid + (n+1) CoA + n CO2 + 2n NADP(+).</text>
        <dbReference type="EC" id="2.3.1.85"/>
    </reaction>
</comment>
<comment type="catalytic activity">
    <reaction evidence="58">
        <text>3-oxododecanoyl-[ACP] + NADPH + H(+) = (3R)-hydroxydodecanoyl-[ACP] + NADP(+)</text>
        <dbReference type="Rhea" id="RHEA:41872"/>
        <dbReference type="Rhea" id="RHEA-COMP:9641"/>
        <dbReference type="Rhea" id="RHEA-COMP:9642"/>
        <dbReference type="ChEBI" id="CHEBI:15378"/>
        <dbReference type="ChEBI" id="CHEBI:57783"/>
        <dbReference type="ChEBI" id="CHEBI:58349"/>
        <dbReference type="ChEBI" id="CHEBI:78469"/>
        <dbReference type="ChEBI" id="CHEBI:78470"/>
    </reaction>
    <physiologicalReaction direction="left-to-right" evidence="58">
        <dbReference type="Rhea" id="RHEA:41873"/>
    </physiologicalReaction>
</comment>
<comment type="catalytic activity">
    <reaction evidence="57">
        <text>(2E)-tetradecenoyl-[ACP] + NADPH + H(+) = tetradecanoyl-[ACP] + NADP(+)</text>
        <dbReference type="Rhea" id="RHEA:41896"/>
        <dbReference type="Rhea" id="RHEA-COMP:9647"/>
        <dbReference type="Rhea" id="RHEA-COMP:9648"/>
        <dbReference type="ChEBI" id="CHEBI:15378"/>
        <dbReference type="ChEBI" id="CHEBI:57783"/>
        <dbReference type="ChEBI" id="CHEBI:58349"/>
        <dbReference type="ChEBI" id="CHEBI:78475"/>
        <dbReference type="ChEBI" id="CHEBI:78477"/>
    </reaction>
    <physiologicalReaction direction="left-to-right" evidence="57">
        <dbReference type="Rhea" id="RHEA:41897"/>
    </physiologicalReaction>
</comment>
<evidence type="ECO:0000256" key="61">
    <source>
        <dbReference type="ARBA" id="ARBA00049449"/>
    </source>
</evidence>
<keyword evidence="20" id="KW-0443">Lipid metabolism</keyword>
<dbReference type="SMART" id="SM00829">
    <property type="entry name" value="PKS_ER"/>
    <property type="match status" value="1"/>
</dbReference>
<dbReference type="SMART" id="SM00823">
    <property type="entry name" value="PKS_PP"/>
    <property type="match status" value="1"/>
</dbReference>
<dbReference type="SUPFAM" id="SSF50129">
    <property type="entry name" value="GroES-like"/>
    <property type="match status" value="1"/>
</dbReference>
<evidence type="ECO:0000256" key="55">
    <source>
        <dbReference type="ARBA" id="ARBA00049019"/>
    </source>
</evidence>
<evidence type="ECO:0000256" key="29">
    <source>
        <dbReference type="ARBA" id="ARBA00023399"/>
    </source>
</evidence>
<comment type="catalytic activity">
    <reaction evidence="37">
        <text>3-oxodecanoyl-[ACP] + NADPH + H(+) = (3R)-hydroxydecanoyl-[ACP] + NADP(+)</text>
        <dbReference type="Rhea" id="RHEA:41856"/>
        <dbReference type="Rhea" id="RHEA-COMP:9637"/>
        <dbReference type="Rhea" id="RHEA-COMP:9638"/>
        <dbReference type="ChEBI" id="CHEBI:15378"/>
        <dbReference type="ChEBI" id="CHEBI:57783"/>
        <dbReference type="ChEBI" id="CHEBI:58349"/>
        <dbReference type="ChEBI" id="CHEBI:78464"/>
        <dbReference type="ChEBI" id="CHEBI:78466"/>
    </reaction>
    <physiologicalReaction direction="left-to-right" evidence="37">
        <dbReference type="Rhea" id="RHEA:41857"/>
    </physiologicalReaction>
</comment>
<dbReference type="Gene3D" id="3.40.50.720">
    <property type="entry name" value="NAD(P)-binding Rossmann-like Domain"/>
    <property type="match status" value="1"/>
</dbReference>
<evidence type="ECO:0000256" key="50">
    <source>
        <dbReference type="ARBA" id="ARBA00048571"/>
    </source>
</evidence>
<dbReference type="GO" id="GO:0141148">
    <property type="term" value="F:enoyl-[acyl-carrier-protein] reductase (NADPH) activity"/>
    <property type="evidence" value="ECO:0007669"/>
    <property type="project" value="UniProtKB-EC"/>
</dbReference>
<dbReference type="GO" id="GO:0016297">
    <property type="term" value="F:fatty acyl-[ACP] hydrolase activity"/>
    <property type="evidence" value="ECO:0007669"/>
    <property type="project" value="UniProtKB-EC"/>
</dbReference>
<evidence type="ECO:0000259" key="65">
    <source>
        <dbReference type="PROSITE" id="PS50075"/>
    </source>
</evidence>
<evidence type="ECO:0000256" key="6">
    <source>
        <dbReference type="ARBA" id="ARBA00013191"/>
    </source>
</evidence>
<evidence type="ECO:0000256" key="32">
    <source>
        <dbReference type="ARBA" id="ARBA00023442"/>
    </source>
</evidence>
<evidence type="ECO:0000256" key="31">
    <source>
        <dbReference type="ARBA" id="ARBA00023402"/>
    </source>
</evidence>
<evidence type="ECO:0000256" key="52">
    <source>
        <dbReference type="ARBA" id="ARBA00048691"/>
    </source>
</evidence>
<dbReference type="Gene3D" id="3.10.129.110">
    <property type="entry name" value="Polyketide synthase dehydratase"/>
    <property type="match status" value="1"/>
</dbReference>
<evidence type="ECO:0000256" key="47">
    <source>
        <dbReference type="ARBA" id="ARBA00048289"/>
    </source>
</evidence>
<evidence type="ECO:0000256" key="18">
    <source>
        <dbReference type="ARBA" id="ARBA00023002"/>
    </source>
</evidence>
<feature type="active site" description="Proton acceptor; for dehydratase activity" evidence="64">
    <location>
        <position position="887"/>
    </location>
</feature>
<dbReference type="InterPro" id="IPR014031">
    <property type="entry name" value="Ketoacyl_synth_C"/>
</dbReference>
<comment type="catalytic activity">
    <reaction evidence="60">
        <text>3-oxooctanoyl-[ACP] + NADPH + H(+) = (3R)-hydroxyoctanoyl-[ACP] + NADP(+)</text>
        <dbReference type="Rhea" id="RHEA:41840"/>
        <dbReference type="Rhea" id="RHEA-COMP:9633"/>
        <dbReference type="Rhea" id="RHEA-COMP:9634"/>
        <dbReference type="ChEBI" id="CHEBI:15378"/>
        <dbReference type="ChEBI" id="CHEBI:57783"/>
        <dbReference type="ChEBI" id="CHEBI:58349"/>
        <dbReference type="ChEBI" id="CHEBI:78460"/>
        <dbReference type="ChEBI" id="CHEBI:78461"/>
    </reaction>
    <physiologicalReaction direction="left-to-right" evidence="60">
        <dbReference type="Rhea" id="RHEA:41841"/>
    </physiologicalReaction>
</comment>
<dbReference type="InterPro" id="IPR013216">
    <property type="entry name" value="Methyltransf_11"/>
</dbReference>
<comment type="catalytic activity">
    <reaction evidence="63">
        <text>octanoyl-[ACP] + malonyl-[ACP] + H(+) = 3-oxodecanoyl-[ACP] + holo-[ACP] + CO2</text>
        <dbReference type="Rhea" id="RHEA:41852"/>
        <dbReference type="Rhea" id="RHEA-COMP:9623"/>
        <dbReference type="Rhea" id="RHEA-COMP:9636"/>
        <dbReference type="Rhea" id="RHEA-COMP:9637"/>
        <dbReference type="Rhea" id="RHEA-COMP:9685"/>
        <dbReference type="ChEBI" id="CHEBI:15378"/>
        <dbReference type="ChEBI" id="CHEBI:16526"/>
        <dbReference type="ChEBI" id="CHEBI:64479"/>
        <dbReference type="ChEBI" id="CHEBI:78449"/>
        <dbReference type="ChEBI" id="CHEBI:78463"/>
        <dbReference type="ChEBI" id="CHEBI:78464"/>
    </reaction>
    <physiologicalReaction direction="left-to-right" evidence="63">
        <dbReference type="Rhea" id="RHEA:41853"/>
    </physiologicalReaction>
</comment>
<evidence type="ECO:0000259" key="67">
    <source>
        <dbReference type="PROSITE" id="PS52019"/>
    </source>
</evidence>
<comment type="caution">
    <text evidence="68">The sequence shown here is derived from an EMBL/GenBank/DDBJ whole genome shotgun (WGS) entry which is preliminary data.</text>
</comment>
<evidence type="ECO:0000256" key="38">
    <source>
        <dbReference type="ARBA" id="ARBA00047451"/>
    </source>
</evidence>
<evidence type="ECO:0000256" key="56">
    <source>
        <dbReference type="ARBA" id="ARBA00049109"/>
    </source>
</evidence>
<feature type="region of interest" description="C-terminal hotdog fold" evidence="64">
    <location>
        <begin position="988"/>
        <end position="1168"/>
    </location>
</feature>
<evidence type="ECO:0000256" key="20">
    <source>
        <dbReference type="ARBA" id="ARBA00023098"/>
    </source>
</evidence>
<evidence type="ECO:0000256" key="45">
    <source>
        <dbReference type="ARBA" id="ARBA00048051"/>
    </source>
</evidence>
<evidence type="ECO:0000256" key="34">
    <source>
        <dbReference type="ARBA" id="ARBA00047300"/>
    </source>
</evidence>
<comment type="pathway">
    <text evidence="1">Lipid metabolism.</text>
</comment>
<dbReference type="InterPro" id="IPR014030">
    <property type="entry name" value="Ketoacyl_synth_N"/>
</dbReference>
<dbReference type="InterPro" id="IPR036736">
    <property type="entry name" value="ACP-like_sf"/>
</dbReference>
<comment type="catalytic activity">
    <reaction evidence="27">
        <text>a (3R)-hydroxyacyl-[ACP] = a (2E)-enoyl-[ACP] + H2O</text>
        <dbReference type="Rhea" id="RHEA:13097"/>
        <dbReference type="Rhea" id="RHEA-COMP:9925"/>
        <dbReference type="Rhea" id="RHEA-COMP:9945"/>
        <dbReference type="ChEBI" id="CHEBI:15377"/>
        <dbReference type="ChEBI" id="CHEBI:78784"/>
        <dbReference type="ChEBI" id="CHEBI:78827"/>
        <dbReference type="EC" id="4.2.1.59"/>
    </reaction>
    <physiologicalReaction direction="left-to-right" evidence="27">
        <dbReference type="Rhea" id="RHEA:13098"/>
    </physiologicalReaction>
</comment>
<comment type="catalytic activity">
    <reaction evidence="56">
        <text>decanoyl-[ACP] + malonyl-[ACP] + H(+) = 3-oxododecanoyl-[ACP] + holo-[ACP] + CO2</text>
        <dbReference type="Rhea" id="RHEA:41868"/>
        <dbReference type="Rhea" id="RHEA-COMP:9623"/>
        <dbReference type="Rhea" id="RHEA-COMP:9640"/>
        <dbReference type="Rhea" id="RHEA-COMP:9641"/>
        <dbReference type="Rhea" id="RHEA-COMP:9685"/>
        <dbReference type="ChEBI" id="CHEBI:15378"/>
        <dbReference type="ChEBI" id="CHEBI:16526"/>
        <dbReference type="ChEBI" id="CHEBI:64479"/>
        <dbReference type="ChEBI" id="CHEBI:78449"/>
        <dbReference type="ChEBI" id="CHEBI:78468"/>
        <dbReference type="ChEBI" id="CHEBI:78469"/>
    </reaction>
    <physiologicalReaction direction="left-to-right" evidence="56">
        <dbReference type="Rhea" id="RHEA:41869"/>
    </physiologicalReaction>
</comment>
<dbReference type="GO" id="GO:0019171">
    <property type="term" value="F:(3R)-hydroxyacyl-[acyl-carrier-protein] dehydratase activity"/>
    <property type="evidence" value="ECO:0007669"/>
    <property type="project" value="UniProtKB-EC"/>
</dbReference>
<feature type="domain" description="Ketosynthase family 3 (KS3)" evidence="66">
    <location>
        <begin position="6"/>
        <end position="414"/>
    </location>
</feature>
<evidence type="ECO:0000256" key="46">
    <source>
        <dbReference type="ARBA" id="ARBA00048281"/>
    </source>
</evidence>
<dbReference type="Pfam" id="PF00109">
    <property type="entry name" value="ketoacyl-synt"/>
    <property type="match status" value="1"/>
</dbReference>
<evidence type="ECO:0000256" key="43">
    <source>
        <dbReference type="ARBA" id="ARBA00047953"/>
    </source>
</evidence>
<comment type="catalytic activity">
    <reaction evidence="59">
        <text>3-oxohexadecanoyl-[ACP] + NADPH + H(+) = (3R)-hydroxyhexadecanoyl-[ACP] + NADP(+)</text>
        <dbReference type="Rhea" id="RHEA:41904"/>
        <dbReference type="Rhea" id="RHEA-COMP:9649"/>
        <dbReference type="Rhea" id="RHEA-COMP:9650"/>
        <dbReference type="ChEBI" id="CHEBI:15378"/>
        <dbReference type="ChEBI" id="CHEBI:57783"/>
        <dbReference type="ChEBI" id="CHEBI:58349"/>
        <dbReference type="ChEBI" id="CHEBI:78478"/>
        <dbReference type="ChEBI" id="CHEBI:78480"/>
    </reaction>
    <physiologicalReaction direction="left-to-right" evidence="59">
        <dbReference type="Rhea" id="RHEA:41905"/>
    </physiologicalReaction>
</comment>
<dbReference type="Pfam" id="PF13602">
    <property type="entry name" value="ADH_zinc_N_2"/>
    <property type="match status" value="1"/>
</dbReference>
<keyword evidence="15" id="KW-0521">NADP</keyword>
<comment type="catalytic activity">
    <reaction evidence="47">
        <text>tetradecanoyl-[ACP] + H2O = tetradecanoate + holo-[ACP] + H(+)</text>
        <dbReference type="Rhea" id="RHEA:30123"/>
        <dbReference type="Rhea" id="RHEA-COMP:9648"/>
        <dbReference type="Rhea" id="RHEA-COMP:9685"/>
        <dbReference type="ChEBI" id="CHEBI:15377"/>
        <dbReference type="ChEBI" id="CHEBI:15378"/>
        <dbReference type="ChEBI" id="CHEBI:30807"/>
        <dbReference type="ChEBI" id="CHEBI:64479"/>
        <dbReference type="ChEBI" id="CHEBI:78477"/>
        <dbReference type="EC" id="3.1.2.14"/>
    </reaction>
    <physiologicalReaction direction="left-to-right" evidence="47">
        <dbReference type="Rhea" id="RHEA:30124"/>
    </physiologicalReaction>
</comment>
<dbReference type="GO" id="GO:0004312">
    <property type="term" value="F:fatty acid synthase activity"/>
    <property type="evidence" value="ECO:0007669"/>
    <property type="project" value="UniProtKB-EC"/>
</dbReference>
<keyword evidence="14" id="KW-0276">Fatty acid metabolism</keyword>
<evidence type="ECO:0000256" key="11">
    <source>
        <dbReference type="ARBA" id="ARBA00022679"/>
    </source>
</evidence>
<dbReference type="Pfam" id="PF08659">
    <property type="entry name" value="KR"/>
    <property type="match status" value="1"/>
</dbReference>
<comment type="catalytic activity">
    <reaction evidence="41">
        <text>(2E)-hexadecenoyl-[ACP] + NADPH + H(+) = hexadecanoyl-[ACP] + NADP(+)</text>
        <dbReference type="Rhea" id="RHEA:41912"/>
        <dbReference type="Rhea" id="RHEA-COMP:9651"/>
        <dbReference type="Rhea" id="RHEA-COMP:9652"/>
        <dbReference type="ChEBI" id="CHEBI:15378"/>
        <dbReference type="ChEBI" id="CHEBI:57783"/>
        <dbReference type="ChEBI" id="CHEBI:58349"/>
        <dbReference type="ChEBI" id="CHEBI:78481"/>
        <dbReference type="ChEBI" id="CHEBI:78483"/>
    </reaction>
    <physiologicalReaction direction="left-to-right" evidence="41">
        <dbReference type="Rhea" id="RHEA:41913"/>
    </physiologicalReaction>
</comment>
<keyword evidence="18" id="KW-0560">Oxidoreductase</keyword>
<dbReference type="InterPro" id="IPR032821">
    <property type="entry name" value="PKS_assoc"/>
</dbReference>
<evidence type="ECO:0000256" key="49">
    <source>
        <dbReference type="ARBA" id="ARBA00048506"/>
    </source>
</evidence>
<proteinExistence type="predicted"/>
<evidence type="ECO:0000256" key="42">
    <source>
        <dbReference type="ARBA" id="ARBA00047897"/>
    </source>
</evidence>
<dbReference type="SUPFAM" id="SSF52151">
    <property type="entry name" value="FabD/lysophospholipase-like"/>
    <property type="match status" value="1"/>
</dbReference>
<dbReference type="SMART" id="SM00822">
    <property type="entry name" value="PKS_KR"/>
    <property type="match status" value="1"/>
</dbReference>
<evidence type="ECO:0000256" key="3">
    <source>
        <dbReference type="ARBA" id="ARBA00012480"/>
    </source>
</evidence>
<evidence type="ECO:0000256" key="9">
    <source>
        <dbReference type="ARBA" id="ARBA00022516"/>
    </source>
</evidence>
<comment type="catalytic activity">
    <reaction evidence="24">
        <text>(3R)-hydroxydodecanoyl-[ACP] = (2E)-dodecenoyl-[ACP] + H2O</text>
        <dbReference type="Rhea" id="RHEA:41876"/>
        <dbReference type="Rhea" id="RHEA-COMP:9642"/>
        <dbReference type="Rhea" id="RHEA-COMP:9643"/>
        <dbReference type="ChEBI" id="CHEBI:15377"/>
        <dbReference type="ChEBI" id="CHEBI:78470"/>
        <dbReference type="ChEBI" id="CHEBI:78472"/>
    </reaction>
    <physiologicalReaction direction="left-to-right" evidence="24">
        <dbReference type="Rhea" id="RHEA:41877"/>
    </physiologicalReaction>
</comment>
<organism evidence="68 69">
    <name type="scientific">Acropora cervicornis</name>
    <name type="common">Staghorn coral</name>
    <dbReference type="NCBI Taxonomy" id="6130"/>
    <lineage>
        <taxon>Eukaryota</taxon>
        <taxon>Metazoa</taxon>
        <taxon>Cnidaria</taxon>
        <taxon>Anthozoa</taxon>
        <taxon>Hexacorallia</taxon>
        <taxon>Scleractinia</taxon>
        <taxon>Astrocoeniina</taxon>
        <taxon>Acroporidae</taxon>
        <taxon>Acropora</taxon>
    </lineage>
</organism>
<comment type="catalytic activity">
    <reaction evidence="36">
        <text>a (3R)-hydroxyacyl-[ACP] + NADP(+) = a 3-oxoacyl-[ACP] + NADPH + H(+)</text>
        <dbReference type="Rhea" id="RHEA:17397"/>
        <dbReference type="Rhea" id="RHEA-COMP:9916"/>
        <dbReference type="Rhea" id="RHEA-COMP:9945"/>
        <dbReference type="ChEBI" id="CHEBI:15378"/>
        <dbReference type="ChEBI" id="CHEBI:57783"/>
        <dbReference type="ChEBI" id="CHEBI:58349"/>
        <dbReference type="ChEBI" id="CHEBI:78776"/>
        <dbReference type="ChEBI" id="CHEBI:78827"/>
        <dbReference type="EC" id="1.1.1.100"/>
    </reaction>
    <physiologicalReaction direction="right-to-left" evidence="36">
        <dbReference type="Rhea" id="RHEA:17399"/>
    </physiologicalReaction>
</comment>
<evidence type="ECO:0000256" key="4">
    <source>
        <dbReference type="ARBA" id="ARBA00012873"/>
    </source>
</evidence>
<keyword evidence="22" id="KW-0511">Multifunctional enzyme</keyword>
<evidence type="ECO:0000256" key="53">
    <source>
        <dbReference type="ARBA" id="ARBA00048704"/>
    </source>
</evidence>
<evidence type="ECO:0000256" key="36">
    <source>
        <dbReference type="ARBA" id="ARBA00047400"/>
    </source>
</evidence>
<dbReference type="SMART" id="SM00825">
    <property type="entry name" value="PKS_KS"/>
    <property type="match status" value="1"/>
</dbReference>
<dbReference type="Pfam" id="PF00975">
    <property type="entry name" value="Thioesterase"/>
    <property type="match status" value="1"/>
</dbReference>
<dbReference type="PANTHER" id="PTHR43775">
    <property type="entry name" value="FATTY ACID SYNTHASE"/>
    <property type="match status" value="1"/>
</dbReference>
<evidence type="ECO:0000256" key="60">
    <source>
        <dbReference type="ARBA" id="ARBA00049422"/>
    </source>
</evidence>
<comment type="catalytic activity">
    <reaction evidence="49">
        <text>a fatty acyl-[ACP] + malonyl-[ACP] + H(+) = a 3-oxoacyl-[ACP] + holo-[ACP] + CO2</text>
        <dbReference type="Rhea" id="RHEA:22836"/>
        <dbReference type="Rhea" id="RHEA-COMP:9623"/>
        <dbReference type="Rhea" id="RHEA-COMP:9685"/>
        <dbReference type="Rhea" id="RHEA-COMP:9916"/>
        <dbReference type="Rhea" id="RHEA-COMP:14125"/>
        <dbReference type="ChEBI" id="CHEBI:15378"/>
        <dbReference type="ChEBI" id="CHEBI:16526"/>
        <dbReference type="ChEBI" id="CHEBI:64479"/>
        <dbReference type="ChEBI" id="CHEBI:78449"/>
        <dbReference type="ChEBI" id="CHEBI:78776"/>
        <dbReference type="ChEBI" id="CHEBI:138651"/>
        <dbReference type="EC" id="2.3.1.41"/>
    </reaction>
    <physiologicalReaction direction="left-to-right" evidence="49">
        <dbReference type="Rhea" id="RHEA:22837"/>
    </physiologicalReaction>
</comment>
<comment type="catalytic activity">
    <reaction evidence="34">
        <text>3-oxooctadecanoyl-[ACP] + NADPH + H(+) = (3R)-hydroxyoctadecanoyl-[ACP] + NADP(+)</text>
        <dbReference type="Rhea" id="RHEA:41920"/>
        <dbReference type="Rhea" id="RHEA-COMP:9653"/>
        <dbReference type="Rhea" id="RHEA-COMP:9654"/>
        <dbReference type="ChEBI" id="CHEBI:15378"/>
        <dbReference type="ChEBI" id="CHEBI:57783"/>
        <dbReference type="ChEBI" id="CHEBI:58349"/>
        <dbReference type="ChEBI" id="CHEBI:78487"/>
        <dbReference type="ChEBI" id="CHEBI:78488"/>
    </reaction>
    <physiologicalReaction direction="left-to-right" evidence="34">
        <dbReference type="Rhea" id="RHEA:41921"/>
    </physiologicalReaction>
</comment>
<dbReference type="CDD" id="cd00833">
    <property type="entry name" value="PKS"/>
    <property type="match status" value="1"/>
</dbReference>
<reference evidence="68" key="1">
    <citation type="journal article" date="2023" name="G3 (Bethesda)">
        <title>Whole genome assembly and annotation of the endangered Caribbean coral Acropora cervicornis.</title>
        <authorList>
            <person name="Selwyn J.D."/>
            <person name="Vollmer S.V."/>
        </authorList>
    </citation>
    <scope>NUCLEOTIDE SEQUENCE</scope>
    <source>
        <strain evidence="68">K2</strain>
    </source>
</reference>
<dbReference type="Pfam" id="PF21089">
    <property type="entry name" value="PKS_DH_N"/>
    <property type="match status" value="1"/>
</dbReference>
<dbReference type="InterPro" id="IPR036291">
    <property type="entry name" value="NAD(P)-bd_dom_sf"/>
</dbReference>
<comment type="catalytic activity">
    <reaction evidence="29">
        <text>(3R)-hydroxyoctadecanoyl-[ACP] = (2E)-octadecenoyl-[ACP] + H2O</text>
        <dbReference type="Rhea" id="RHEA:41924"/>
        <dbReference type="Rhea" id="RHEA-COMP:9654"/>
        <dbReference type="Rhea" id="RHEA-COMP:9655"/>
        <dbReference type="ChEBI" id="CHEBI:15377"/>
        <dbReference type="ChEBI" id="CHEBI:78488"/>
        <dbReference type="ChEBI" id="CHEBI:78489"/>
    </reaction>
    <physiologicalReaction direction="left-to-right" evidence="29">
        <dbReference type="Rhea" id="RHEA:41925"/>
    </physiologicalReaction>
</comment>
<evidence type="ECO:0000256" key="33">
    <source>
        <dbReference type="ARBA" id="ARBA00044883"/>
    </source>
</evidence>
<evidence type="ECO:0000256" key="40">
    <source>
        <dbReference type="ARBA" id="ARBA00047578"/>
    </source>
</evidence>
<dbReference type="GO" id="GO:0006633">
    <property type="term" value="P:fatty acid biosynthetic process"/>
    <property type="evidence" value="ECO:0007669"/>
    <property type="project" value="UniProtKB-KW"/>
</dbReference>
<dbReference type="SUPFAM" id="SSF47336">
    <property type="entry name" value="ACP-like"/>
    <property type="match status" value="1"/>
</dbReference>
<dbReference type="Gene3D" id="3.40.366.10">
    <property type="entry name" value="Malonyl-Coenzyme A Acyl Carrier Protein, domain 2"/>
    <property type="match status" value="1"/>
</dbReference>
<dbReference type="InterPro" id="IPR013968">
    <property type="entry name" value="PKS_KR"/>
</dbReference>
<dbReference type="EC" id="1.3.1.39" evidence="2"/>
<dbReference type="Pfam" id="PF16197">
    <property type="entry name" value="KAsynt_C_assoc"/>
    <property type="match status" value="1"/>
</dbReference>
<evidence type="ECO:0000256" key="19">
    <source>
        <dbReference type="ARBA" id="ARBA00023027"/>
    </source>
</evidence>
<comment type="catalytic activity">
    <reaction evidence="23">
        <text>(3R)-hydroxyoctanoyl-[ACP] = (2E)-octenoyl-[ACP] + H2O</text>
        <dbReference type="Rhea" id="RHEA:41844"/>
        <dbReference type="Rhea" id="RHEA-COMP:9634"/>
        <dbReference type="Rhea" id="RHEA-COMP:9635"/>
        <dbReference type="ChEBI" id="CHEBI:15377"/>
        <dbReference type="ChEBI" id="CHEBI:78461"/>
        <dbReference type="ChEBI" id="CHEBI:78462"/>
    </reaction>
    <physiologicalReaction direction="left-to-right" evidence="23">
        <dbReference type="Rhea" id="RHEA:41845"/>
    </physiologicalReaction>
</comment>
<dbReference type="Pfam" id="PF00698">
    <property type="entry name" value="Acyl_transf_1"/>
    <property type="match status" value="1"/>
</dbReference>
<evidence type="ECO:0000256" key="2">
    <source>
        <dbReference type="ARBA" id="ARBA00012004"/>
    </source>
</evidence>
<evidence type="ECO:0000256" key="22">
    <source>
        <dbReference type="ARBA" id="ARBA00023268"/>
    </source>
</evidence>
<keyword evidence="19" id="KW-0520">NAD</keyword>
<dbReference type="InterPro" id="IPR020806">
    <property type="entry name" value="PKS_PP-bd"/>
</dbReference>
<dbReference type="GO" id="GO:0004315">
    <property type="term" value="F:3-oxoacyl-[acyl-carrier-protein] synthase activity"/>
    <property type="evidence" value="ECO:0007669"/>
    <property type="project" value="UniProtKB-EC"/>
</dbReference>
<dbReference type="SUPFAM" id="SSF53474">
    <property type="entry name" value="alpha/beta-Hydrolases"/>
    <property type="match status" value="1"/>
</dbReference>
<evidence type="ECO:0000256" key="8">
    <source>
        <dbReference type="ARBA" id="ARBA00022450"/>
    </source>
</evidence>
<evidence type="ECO:0000256" key="28">
    <source>
        <dbReference type="ARBA" id="ARBA00023398"/>
    </source>
</evidence>
<comment type="catalytic activity">
    <reaction evidence="54">
        <text>3-oxotetradecanoyl-[ACP] + NADPH + H(+) = (3R)-hydroxytetradecanoyl-[ACP] + NADP(+)</text>
        <dbReference type="Rhea" id="RHEA:41888"/>
        <dbReference type="Rhea" id="RHEA-COMP:9645"/>
        <dbReference type="Rhea" id="RHEA-COMP:9646"/>
        <dbReference type="ChEBI" id="CHEBI:15378"/>
        <dbReference type="ChEBI" id="CHEBI:57783"/>
        <dbReference type="ChEBI" id="CHEBI:58349"/>
        <dbReference type="ChEBI" id="CHEBI:78473"/>
        <dbReference type="ChEBI" id="CHEBI:78474"/>
    </reaction>
    <physiologicalReaction direction="left-to-right" evidence="54">
        <dbReference type="Rhea" id="RHEA:41889"/>
    </physiologicalReaction>
</comment>
<evidence type="ECO:0000256" key="16">
    <source>
        <dbReference type="ARBA" id="ARBA00022898"/>
    </source>
</evidence>
<evidence type="ECO:0000256" key="35">
    <source>
        <dbReference type="ARBA" id="ARBA00047394"/>
    </source>
</evidence>
<evidence type="ECO:0000256" key="13">
    <source>
        <dbReference type="ARBA" id="ARBA00022801"/>
    </source>
</evidence>
<evidence type="ECO:0000256" key="25">
    <source>
        <dbReference type="ARBA" id="ARBA00023373"/>
    </source>
</evidence>
<evidence type="ECO:0000256" key="17">
    <source>
        <dbReference type="ARBA" id="ARBA00022990"/>
    </source>
</evidence>
<dbReference type="Gene3D" id="1.10.1200.10">
    <property type="entry name" value="ACP-like"/>
    <property type="match status" value="1"/>
</dbReference>
<dbReference type="InterPro" id="IPR029058">
    <property type="entry name" value="AB_hydrolase_fold"/>
</dbReference>
<dbReference type="InterPro" id="IPR057326">
    <property type="entry name" value="KR_dom"/>
</dbReference>
<dbReference type="GO" id="GO:0031177">
    <property type="term" value="F:phosphopantetheine binding"/>
    <property type="evidence" value="ECO:0007669"/>
    <property type="project" value="InterPro"/>
</dbReference>
<keyword evidence="10" id="KW-0597">Phosphoprotein</keyword>
<dbReference type="PROSITE" id="PS52019">
    <property type="entry name" value="PKS_MFAS_DH"/>
    <property type="match status" value="1"/>
</dbReference>
<evidence type="ECO:0000256" key="63">
    <source>
        <dbReference type="ARBA" id="ARBA00049533"/>
    </source>
</evidence>
<dbReference type="Pfam" id="PF00550">
    <property type="entry name" value="PP-binding"/>
    <property type="match status" value="1"/>
</dbReference>
<dbReference type="InterPro" id="IPR029063">
    <property type="entry name" value="SAM-dependent_MTases_sf"/>
</dbReference>
<dbReference type="InterPro" id="IPR016036">
    <property type="entry name" value="Malonyl_transacylase_ACP-bd"/>
</dbReference>
<dbReference type="Gene3D" id="3.30.70.3290">
    <property type="match status" value="1"/>
</dbReference>
<dbReference type="EC" id="1.1.1.100" evidence="5"/>
<reference evidence="68" key="2">
    <citation type="journal article" date="2023" name="Science">
        <title>Genomic signatures of disease resistance in endangered staghorn corals.</title>
        <authorList>
            <person name="Vollmer S.V."/>
            <person name="Selwyn J.D."/>
            <person name="Despard B.A."/>
            <person name="Roesel C.L."/>
        </authorList>
    </citation>
    <scope>NUCLEOTIDE SEQUENCE</scope>
    <source>
        <strain evidence="68">K2</strain>
    </source>
</reference>
<dbReference type="InterPro" id="IPR018201">
    <property type="entry name" value="Ketoacyl_synth_AS"/>
</dbReference>
<comment type="catalytic activity">
    <reaction evidence="52">
        <text>holo-[ACP] + acetyl-CoA = acetyl-[ACP] + CoA</text>
        <dbReference type="Rhea" id="RHEA:41788"/>
        <dbReference type="Rhea" id="RHEA-COMP:9621"/>
        <dbReference type="Rhea" id="RHEA-COMP:9685"/>
        <dbReference type="ChEBI" id="CHEBI:57287"/>
        <dbReference type="ChEBI" id="CHEBI:57288"/>
        <dbReference type="ChEBI" id="CHEBI:64479"/>
        <dbReference type="ChEBI" id="CHEBI:78446"/>
        <dbReference type="EC" id="2.3.1.38"/>
    </reaction>
    <physiologicalReaction direction="left-to-right" evidence="52">
        <dbReference type="Rhea" id="RHEA:41789"/>
    </physiologicalReaction>
</comment>
<dbReference type="SUPFAM" id="SSF53335">
    <property type="entry name" value="S-adenosyl-L-methionine-dependent methyltransferases"/>
    <property type="match status" value="1"/>
</dbReference>
<comment type="catalytic activity">
    <reaction evidence="42">
        <text>(2E)-hexenoyl-[ACP] + NADPH + H(+) = hexanoyl-[ACP] + NADP(+)</text>
        <dbReference type="Rhea" id="RHEA:41832"/>
        <dbReference type="Rhea" id="RHEA-COMP:9631"/>
        <dbReference type="Rhea" id="RHEA-COMP:9632"/>
        <dbReference type="ChEBI" id="CHEBI:15378"/>
        <dbReference type="ChEBI" id="CHEBI:57783"/>
        <dbReference type="ChEBI" id="CHEBI:58349"/>
        <dbReference type="ChEBI" id="CHEBI:78458"/>
        <dbReference type="ChEBI" id="CHEBI:78459"/>
    </reaction>
    <physiologicalReaction direction="left-to-right" evidence="42">
        <dbReference type="Rhea" id="RHEA:41833"/>
    </physiologicalReaction>
</comment>
<dbReference type="InterPro" id="IPR020841">
    <property type="entry name" value="PKS_Beta-ketoAc_synthase_dom"/>
</dbReference>
<comment type="catalytic activity">
    <reaction evidence="38">
        <text>tetradecanoyl-[ACP] + malonyl-[ACP] + H(+) = 3-oxohexadecanoyl-[ACP] + holo-[ACP] + CO2</text>
        <dbReference type="Rhea" id="RHEA:41900"/>
        <dbReference type="Rhea" id="RHEA-COMP:9623"/>
        <dbReference type="Rhea" id="RHEA-COMP:9648"/>
        <dbReference type="Rhea" id="RHEA-COMP:9649"/>
        <dbReference type="Rhea" id="RHEA-COMP:9685"/>
        <dbReference type="ChEBI" id="CHEBI:15378"/>
        <dbReference type="ChEBI" id="CHEBI:16526"/>
        <dbReference type="ChEBI" id="CHEBI:64479"/>
        <dbReference type="ChEBI" id="CHEBI:78449"/>
        <dbReference type="ChEBI" id="CHEBI:78477"/>
        <dbReference type="ChEBI" id="CHEBI:78478"/>
    </reaction>
    <physiologicalReaction direction="left-to-right" evidence="38">
        <dbReference type="Rhea" id="RHEA:41901"/>
    </physiologicalReaction>
</comment>
<comment type="catalytic activity">
    <reaction evidence="45">
        <text>hexadecanoyl-[ACP] + malonyl-[ACP] + H(+) = 3-oxooctadecanoyl-[ACP] + holo-[ACP] + CO2</text>
        <dbReference type="Rhea" id="RHEA:41916"/>
        <dbReference type="Rhea" id="RHEA-COMP:9623"/>
        <dbReference type="Rhea" id="RHEA-COMP:9652"/>
        <dbReference type="Rhea" id="RHEA-COMP:9653"/>
        <dbReference type="Rhea" id="RHEA-COMP:9685"/>
        <dbReference type="ChEBI" id="CHEBI:15378"/>
        <dbReference type="ChEBI" id="CHEBI:16526"/>
        <dbReference type="ChEBI" id="CHEBI:64479"/>
        <dbReference type="ChEBI" id="CHEBI:78449"/>
        <dbReference type="ChEBI" id="CHEBI:78483"/>
        <dbReference type="ChEBI" id="CHEBI:78487"/>
    </reaction>
    <physiologicalReaction direction="left-to-right" evidence="45">
        <dbReference type="Rhea" id="RHEA:41917"/>
    </physiologicalReaction>
</comment>
<keyword evidence="9" id="KW-0444">Lipid biosynthesis</keyword>
<dbReference type="InterPro" id="IPR009081">
    <property type="entry name" value="PP-bd_ACP"/>
</dbReference>
<evidence type="ECO:0000256" key="14">
    <source>
        <dbReference type="ARBA" id="ARBA00022832"/>
    </source>
</evidence>
<evidence type="ECO:0000256" key="15">
    <source>
        <dbReference type="ARBA" id="ARBA00022857"/>
    </source>
</evidence>
<dbReference type="GO" id="GO:0004316">
    <property type="term" value="F:3-oxoacyl-[acyl-carrier-protein] reductase (NADPH) activity"/>
    <property type="evidence" value="ECO:0007669"/>
    <property type="project" value="UniProtKB-EC"/>
</dbReference>
<comment type="catalytic activity">
    <reaction evidence="62">
        <text>(2E)-decenoyl-[ACP] + NADPH + H(+) = decanoyl-[ACP] + NADP(+)</text>
        <dbReference type="Rhea" id="RHEA:41864"/>
        <dbReference type="Rhea" id="RHEA-COMP:9639"/>
        <dbReference type="Rhea" id="RHEA-COMP:9640"/>
        <dbReference type="ChEBI" id="CHEBI:15378"/>
        <dbReference type="ChEBI" id="CHEBI:57783"/>
        <dbReference type="ChEBI" id="CHEBI:58349"/>
        <dbReference type="ChEBI" id="CHEBI:78467"/>
        <dbReference type="ChEBI" id="CHEBI:78468"/>
    </reaction>
    <physiologicalReaction direction="left-to-right" evidence="62">
        <dbReference type="Rhea" id="RHEA:41865"/>
    </physiologicalReaction>
</comment>
<keyword evidence="69" id="KW-1185">Reference proteome</keyword>
<comment type="catalytic activity">
    <reaction evidence="26">
        <text>(3R)-hydroxydecanoyl-[ACP] = (2E)-decenoyl-[ACP] + H2O</text>
        <dbReference type="Rhea" id="RHEA:41860"/>
        <dbReference type="Rhea" id="RHEA-COMP:9638"/>
        <dbReference type="Rhea" id="RHEA-COMP:9639"/>
        <dbReference type="ChEBI" id="CHEBI:15377"/>
        <dbReference type="ChEBI" id="CHEBI:78466"/>
        <dbReference type="ChEBI" id="CHEBI:78467"/>
    </reaction>
    <physiologicalReaction direction="left-to-right" evidence="26">
        <dbReference type="Rhea" id="RHEA:41861"/>
    </physiologicalReaction>
</comment>
<evidence type="ECO:0000256" key="44">
    <source>
        <dbReference type="ARBA" id="ARBA00047961"/>
    </source>
</evidence>
<comment type="catalytic activity">
    <reaction evidence="30">
        <text>(3R)-hydroxyhexadecanoyl-[ACP] = (2E)-hexadecenoyl-[ACP] + H2O</text>
        <dbReference type="Rhea" id="RHEA:41908"/>
        <dbReference type="Rhea" id="RHEA-COMP:9650"/>
        <dbReference type="Rhea" id="RHEA-COMP:9651"/>
        <dbReference type="ChEBI" id="CHEBI:15377"/>
        <dbReference type="ChEBI" id="CHEBI:78480"/>
        <dbReference type="ChEBI" id="CHEBI:78481"/>
    </reaction>
    <physiologicalReaction direction="left-to-right" evidence="30">
        <dbReference type="Rhea" id="RHEA:41909"/>
    </physiologicalReaction>
</comment>
<comment type="catalytic activity">
    <reaction evidence="40">
        <text>dodecanoyl-[ACP] + malonyl-[ACP] + H(+) = 3-oxotetradecanoyl-[ACP] + holo-[ACP] + CO2</text>
        <dbReference type="Rhea" id="RHEA:41884"/>
        <dbReference type="Rhea" id="RHEA-COMP:9623"/>
        <dbReference type="Rhea" id="RHEA-COMP:9644"/>
        <dbReference type="Rhea" id="RHEA-COMP:9645"/>
        <dbReference type="Rhea" id="RHEA-COMP:9685"/>
        <dbReference type="ChEBI" id="CHEBI:15378"/>
        <dbReference type="ChEBI" id="CHEBI:16526"/>
        <dbReference type="ChEBI" id="CHEBI:64479"/>
        <dbReference type="ChEBI" id="CHEBI:65264"/>
        <dbReference type="ChEBI" id="CHEBI:78449"/>
        <dbReference type="ChEBI" id="CHEBI:78473"/>
    </reaction>
    <physiologicalReaction direction="left-to-right" evidence="40">
        <dbReference type="Rhea" id="RHEA:41885"/>
    </physiologicalReaction>
</comment>
<dbReference type="Pfam" id="PF08241">
    <property type="entry name" value="Methyltransf_11"/>
    <property type="match status" value="1"/>
</dbReference>
<dbReference type="PROSITE" id="PS52004">
    <property type="entry name" value="KS3_2"/>
    <property type="match status" value="1"/>
</dbReference>
<evidence type="ECO:0000256" key="59">
    <source>
        <dbReference type="ARBA" id="ARBA00049414"/>
    </source>
</evidence>
<evidence type="ECO:0000256" key="26">
    <source>
        <dbReference type="ARBA" id="ARBA00023388"/>
    </source>
</evidence>
<comment type="catalytic activity">
    <reaction evidence="44">
        <text>acetyl-[ACP] + malonyl-[ACP] + H(+) = 3-oxobutanoyl-[ACP] + holo-[ACP] + CO2</text>
        <dbReference type="Rhea" id="RHEA:41800"/>
        <dbReference type="Rhea" id="RHEA-COMP:9621"/>
        <dbReference type="Rhea" id="RHEA-COMP:9623"/>
        <dbReference type="Rhea" id="RHEA-COMP:9625"/>
        <dbReference type="Rhea" id="RHEA-COMP:9685"/>
        <dbReference type="ChEBI" id="CHEBI:15378"/>
        <dbReference type="ChEBI" id="CHEBI:16526"/>
        <dbReference type="ChEBI" id="CHEBI:64479"/>
        <dbReference type="ChEBI" id="CHEBI:78446"/>
        <dbReference type="ChEBI" id="CHEBI:78449"/>
        <dbReference type="ChEBI" id="CHEBI:78450"/>
    </reaction>
    <physiologicalReaction direction="left-to-right" evidence="44">
        <dbReference type="Rhea" id="RHEA:41801"/>
    </physiologicalReaction>
</comment>
<dbReference type="FunFam" id="1.10.1200.10:FF:000013">
    <property type="entry name" value="Fatty acid synthase"/>
    <property type="match status" value="1"/>
</dbReference>
<keyword evidence="8" id="KW-0596">Phosphopantetheine</keyword>
<evidence type="ECO:0000313" key="68">
    <source>
        <dbReference type="EMBL" id="KAK2564176.1"/>
    </source>
</evidence>
<keyword evidence="17" id="KW-0007">Acetylation</keyword>
<sequence>MVQHITEDIVVAGVACRVPESDNVEEFWYHLINKEDMVTEDDRRWTPGLHGLPKRGGKLKDIKHFDATFFGVHAKQANKMDPRLRILLELTYEALIDAGVDPQSIRNSKTGVFVGATSSEAAEAYSANTENVVGYGMTGCCPAMLSNRISFSFDFKGPSFTIDTACSSSLFAMDCAIQAIRSGSCDAAIVGGVRLTLKPNTAVEFLRLNMLSSDGACKSFDASGDGYCRSEAAVAIYVTKRLEAKRVYAHVINSKTNSDGYKTQGVTYPNGALQKQLLEEVYAEAKINPADVEYVEAHGTGTKAGDKEELSAITSVFCNGRDHKMGPLLIGSVKSNMGHPEPTSGLCGVAKVLLAMQHKIIPPNLHFNTPNPNIPALLDGRLKVVDEPLSWKGGIVGISSFGFGGSNVHVILKSPSIPEIKEPRKPSLPVVIPASGRTEEGVKKLLKFAKTNEENTDLLSLLTEISSTPLATFPYRGYAVIGNGNSEEEVVAVQPKPRPLWYVFSGMGTQWTGMGKKMMQIPIFRDSIYKAAEILKEFGLDLVKVILESNEKTYRNITNSFVGLASIQVALVDCLTALGLTPDGIVGHSVGELGCAYADGSLTAKEVILAAYWRGRCVEEAKLPPGGMAAVGLTWEETKNRCPAGVTPACHNAIDTVTISGDAAAVNKFVKMLKEEGIFAKEVNTSGIAFHSTYMAVIAPTLKEALVKCIIPKKRSSRWISTSIPEEKWDTKLAKYSSADYHVHNLVSPVLFLEALGKVPDDAVVVEIAPHSLLQAILKRSLSPQTINIPLMKRNHPNNLEFFLSGVGKLYSSGFNFDPTPISMERASFPVDVTTPSIAPHMEWDHSQEWDVPSCADFQFSSNDGSATSCNFEIDLSSSDNKYLEGHCIDGRVLYPATGYLVLAWRTLAKSMGLLLEHTPVAFEDVTIHRATILPKTGAVTLKVHLMPASNTFEVSQGDSLVVTGKIFFPEFSALSEDSKHAPSTAEDVFLSRDCIYKELRLRGYDYGPTFQGIVAANMSGTKAELKWTGEWISFLDTMLQLSVLRLPARSLRLPTRVRSLRIDPSIHLEIVKCGSCEVKLDPTMAMVVAGGVELLGLHAAVAPRRQDGHIPVLENYCFVPYFDEPAPAHATRNDAIKLDVFDALKNGPHLKLMLDIVIENQTGTDLKICEVSAAVGRVFTEAVALVSLHPMMHLQYIATDQTDDLLATIREAPPDDSMKLTVWDISRKPPEDMEKCDLIIASNVMHMTSDITTALINIKSALKPKGFVLLHELSSGLENLKTPFAKNSFTISEDEQKYFLTDGKWVEALETCGLSVVSLKRVGSFSSLLLCRLAEIADENPLFFDVDESFEFLPQLQAALAQDINSPIWLRSFTTSPTGIIGMTNCLQREIGGERIRCILANPEQKETVMKEFETLKKLDLVMNVFKDNKYGSYRHVLMESSDVNEETEHAYVNVLTRGDLSSLRWIASHLKYAPERHGNTELCTVYYTSLNFRDIMLATGKLPPDALPGDLANQDCILGMEFSGRSMKGDRIMGLLPAQALATTVMADQRFTWKVPKGWSLMQAVTVPVVYSTAYYALIVRANLRQGESVLIHSGSGGVGQAAISICLNLGCKVFTTVGTVEKREYLISTFPDLKPENIGNSRKLSFEKMVMHGTNGCGVQVVLNSLSGEKLQASLRCLARHGRFLEIGKYDLSNNNPLGMALFLKNVAFHGILLDAIFENDNPEWMQVSQLLTDGIKSGTVRPLKTTVFDRDEIEPAFRFMAQGKHIGKVVIQVKSEDQTKSVNKLVAHARSMCDPRYSYVVTGGLGGFGLELAHWLVDRGARNLILTSRRGVRTGYQARRVKFWREMGVKVLTLTDDVGSKEGAESIVKKARELGPLGGVFHLAVVLKDGLFANQTVESFRAVNKPKYCGALNLDELTRNKDVVQHLQWFVVFSSVSSGLGNAGQTNYGFANSAMERICEDRVESGLPGLAIQWGAIGDVGLIQDTMGGSNETVIAGTLPQRMNSCLGVLDGFLSQTHPVMSSYVLATKKTSMGDTTSGSDLVEAVAHILGVKDVSTINPDMTLSDLGLDSLMGVEVHQTLERDFEIQMTMKDVQLLTVSKMRELTKGSNSAPKEAEKVEPPLPHIGEHVIVSLNQVKNNQKPLFMIHNINGTVDPLRTLAKSLSCPVFGLQYTVTSPKDSIQSLSNSYIKCLRETYPEGPYRLVGYSFGACVAIEMALQLEETNEIESLILLDGSHTFVEARSTFHRQRLITKGIDDMEHISSAEIIGHLVTVYASAVEKVKLLEALRGEPSLEKQVQLTAAAVTKAKPTLSEDAVVHFISSFFTLLGMGETYKPTSSLHISVHLIRAKIVDDLGKKLGDDLSLREVCNGDLTVSWVNGNHESFIEGECALETAKIITRACTLSNS</sequence>
<evidence type="ECO:0000256" key="24">
    <source>
        <dbReference type="ARBA" id="ARBA00023351"/>
    </source>
</evidence>
<dbReference type="Gene3D" id="3.40.50.150">
    <property type="entry name" value="Vaccinia Virus protein VP39"/>
    <property type="match status" value="1"/>
</dbReference>
<dbReference type="InterPro" id="IPR049391">
    <property type="entry name" value="FAS_pseudo-KR"/>
</dbReference>
<dbReference type="EC" id="3.1.2.14" evidence="3"/>
<comment type="function">
    <text evidence="32">Fatty acid synthetase is a multifunctional enzyme that catalyzes the de novo biosynthesis of long-chain saturated fatty acids starting from acetyl-CoA and malonyl-CoA in the presence of NADPH. This multifunctional protein contains 7 catalytic activities and a site for the binding of the prosthetic group 4'-phosphopantetheine of the acyl carrier protein ([ACP]) domain.</text>
</comment>
<dbReference type="SUPFAM" id="SSF53901">
    <property type="entry name" value="Thiolase-like"/>
    <property type="match status" value="1"/>
</dbReference>
<dbReference type="InterPro" id="IPR014043">
    <property type="entry name" value="Acyl_transferase_dom"/>
</dbReference>
<evidence type="ECO:0000256" key="7">
    <source>
        <dbReference type="ARBA" id="ARBA00018769"/>
    </source>
</evidence>
<evidence type="ECO:0000313" key="69">
    <source>
        <dbReference type="Proteomes" id="UP001249851"/>
    </source>
</evidence>
<dbReference type="PANTHER" id="PTHR43775:SF7">
    <property type="entry name" value="FATTY ACID SYNTHASE"/>
    <property type="match status" value="1"/>
</dbReference>
<dbReference type="SUPFAM" id="SSF55048">
    <property type="entry name" value="Probable ACP-binding domain of malonyl-CoA ACP transacylase"/>
    <property type="match status" value="1"/>
</dbReference>
<comment type="catalytic activity">
    <reaction evidence="50">
        <text>3-oxohexanoyl-[ACP] + NADPH + H(+) = (3R)-hydroxyhexanoyl-[ACP] + NADP(+)</text>
        <dbReference type="Rhea" id="RHEA:41824"/>
        <dbReference type="Rhea" id="RHEA-COMP:9629"/>
        <dbReference type="Rhea" id="RHEA-COMP:9630"/>
        <dbReference type="ChEBI" id="CHEBI:15378"/>
        <dbReference type="ChEBI" id="CHEBI:57783"/>
        <dbReference type="ChEBI" id="CHEBI:58349"/>
        <dbReference type="ChEBI" id="CHEBI:78456"/>
        <dbReference type="ChEBI" id="CHEBI:78457"/>
    </reaction>
    <physiologicalReaction direction="left-to-right" evidence="50">
        <dbReference type="Rhea" id="RHEA:41825"/>
    </physiologicalReaction>
</comment>
<dbReference type="GO" id="GO:0008757">
    <property type="term" value="F:S-adenosylmethionine-dependent methyltransferase activity"/>
    <property type="evidence" value="ECO:0007669"/>
    <property type="project" value="InterPro"/>
</dbReference>